<dbReference type="InterPro" id="IPR015300">
    <property type="entry name" value="DNA-bd_pseudobarrel_sf"/>
</dbReference>
<organism evidence="6 7">
    <name type="scientific">Trifolium pratense</name>
    <name type="common">Red clover</name>
    <dbReference type="NCBI Taxonomy" id="57577"/>
    <lineage>
        <taxon>Eukaryota</taxon>
        <taxon>Viridiplantae</taxon>
        <taxon>Streptophyta</taxon>
        <taxon>Embryophyta</taxon>
        <taxon>Tracheophyta</taxon>
        <taxon>Spermatophyta</taxon>
        <taxon>Magnoliopsida</taxon>
        <taxon>eudicotyledons</taxon>
        <taxon>Gunneridae</taxon>
        <taxon>Pentapetalae</taxon>
        <taxon>rosids</taxon>
        <taxon>fabids</taxon>
        <taxon>Fabales</taxon>
        <taxon>Fabaceae</taxon>
        <taxon>Papilionoideae</taxon>
        <taxon>50 kb inversion clade</taxon>
        <taxon>NPAAA clade</taxon>
        <taxon>Hologalegina</taxon>
        <taxon>IRL clade</taxon>
        <taxon>Trifolieae</taxon>
        <taxon>Trifolium</taxon>
    </lineage>
</organism>
<evidence type="ECO:0008006" key="8">
    <source>
        <dbReference type="Google" id="ProtNLM"/>
    </source>
</evidence>
<evidence type="ECO:0000313" key="7">
    <source>
        <dbReference type="Proteomes" id="UP000236291"/>
    </source>
</evidence>
<dbReference type="ExpressionAtlas" id="A0A2K3NXT8">
    <property type="expression patterns" value="baseline"/>
</dbReference>
<name>A0A2K3NXT8_TRIPR</name>
<reference evidence="6 7" key="1">
    <citation type="journal article" date="2014" name="Am. J. Bot.">
        <title>Genome assembly and annotation for red clover (Trifolium pratense; Fabaceae).</title>
        <authorList>
            <person name="Istvanek J."/>
            <person name="Jaros M."/>
            <person name="Krenek A."/>
            <person name="Repkova J."/>
        </authorList>
    </citation>
    <scope>NUCLEOTIDE SEQUENCE [LARGE SCALE GENOMIC DNA]</scope>
    <source>
        <strain evidence="7">cv. Tatra</strain>
        <tissue evidence="6">Young leaves</tissue>
    </source>
</reference>
<reference evidence="6 7" key="2">
    <citation type="journal article" date="2017" name="Front. Plant Sci.">
        <title>Gene Classification and Mining of Molecular Markers Useful in Red Clover (Trifolium pratense) Breeding.</title>
        <authorList>
            <person name="Istvanek J."/>
            <person name="Dluhosova J."/>
            <person name="Dluhos P."/>
            <person name="Patkova L."/>
            <person name="Nedelnik J."/>
            <person name="Repkova J."/>
        </authorList>
    </citation>
    <scope>NUCLEOTIDE SEQUENCE [LARGE SCALE GENOMIC DNA]</scope>
    <source>
        <strain evidence="7">cv. Tatra</strain>
        <tissue evidence="6">Young leaves</tissue>
    </source>
</reference>
<dbReference type="SUPFAM" id="SSF101936">
    <property type="entry name" value="DNA-binding pseudobarrel domain"/>
    <property type="match status" value="1"/>
</dbReference>
<evidence type="ECO:0000256" key="3">
    <source>
        <dbReference type="ARBA" id="ARBA00023125"/>
    </source>
</evidence>
<evidence type="ECO:0000256" key="5">
    <source>
        <dbReference type="ARBA" id="ARBA00023242"/>
    </source>
</evidence>
<dbReference type="GO" id="GO:0005634">
    <property type="term" value="C:nucleus"/>
    <property type="evidence" value="ECO:0007669"/>
    <property type="project" value="UniProtKB-SubCell"/>
</dbReference>
<comment type="caution">
    <text evidence="6">The sequence shown here is derived from an EMBL/GenBank/DDBJ whole genome shotgun (WGS) entry which is preliminary data.</text>
</comment>
<dbReference type="AlphaFoldDB" id="A0A2K3NXT8"/>
<keyword evidence="4" id="KW-0804">Transcription</keyword>
<keyword evidence="5" id="KW-0539">Nucleus</keyword>
<dbReference type="GO" id="GO:0003677">
    <property type="term" value="F:DNA binding"/>
    <property type="evidence" value="ECO:0007669"/>
    <property type="project" value="UniProtKB-KW"/>
</dbReference>
<dbReference type="EMBL" id="ASHM01002145">
    <property type="protein sequence ID" value="PNY07851.1"/>
    <property type="molecule type" value="Genomic_DNA"/>
</dbReference>
<evidence type="ECO:0000313" key="6">
    <source>
        <dbReference type="EMBL" id="PNY07851.1"/>
    </source>
</evidence>
<sequence>MSFKRRSIKFNEQGAFVTANIIGQPFGELEPTFINQIAHELDEEIILINRYLSARLPVKFNCSLTKPMITEGWEEMRKVFGIEGNQLVTLTYAGFKRFIVDVHSGELNPNEMPQFHSFKFEDNEPLSFSVRLTDYEATKCQLTLNKEFGEYVRTTGYDQVMLCGPNDTPIATKIIKYKVRWYYTVKFGSQWKKFVSTNGFVSGDVLNFMFIDKERSNVMRVVKLED</sequence>
<evidence type="ECO:0000256" key="1">
    <source>
        <dbReference type="ARBA" id="ARBA00004123"/>
    </source>
</evidence>
<evidence type="ECO:0000256" key="4">
    <source>
        <dbReference type="ARBA" id="ARBA00023163"/>
    </source>
</evidence>
<keyword evidence="3" id="KW-0238">DNA-binding</keyword>
<accession>A0A2K3NXT8</accession>
<dbReference type="Proteomes" id="UP000236291">
    <property type="component" value="Unassembled WGS sequence"/>
</dbReference>
<protein>
    <recommendedName>
        <fullName evidence="8">TF-B3 domain-containing protein</fullName>
    </recommendedName>
</protein>
<keyword evidence="2" id="KW-0805">Transcription regulation</keyword>
<proteinExistence type="predicted"/>
<comment type="subcellular location">
    <subcellularLocation>
        <location evidence="1">Nucleus</location>
    </subcellularLocation>
</comment>
<evidence type="ECO:0000256" key="2">
    <source>
        <dbReference type="ARBA" id="ARBA00023015"/>
    </source>
</evidence>
<dbReference type="Gene3D" id="2.40.330.10">
    <property type="entry name" value="DNA-binding pseudobarrel domain"/>
    <property type="match status" value="1"/>
</dbReference>
<gene>
    <name evidence="6" type="ORF">L195_g004357</name>
</gene>